<proteinExistence type="predicted"/>
<keyword evidence="1" id="KW-0472">Membrane</keyword>
<keyword evidence="1" id="KW-0812">Transmembrane</keyword>
<dbReference type="Pfam" id="PF12937">
    <property type="entry name" value="F-box-like"/>
    <property type="match status" value="1"/>
</dbReference>
<feature type="domain" description="F-box" evidence="2">
    <location>
        <begin position="92"/>
        <end position="132"/>
    </location>
</feature>
<feature type="transmembrane region" description="Helical" evidence="1">
    <location>
        <begin position="30"/>
        <end position="56"/>
    </location>
</feature>
<dbReference type="InterPro" id="IPR011047">
    <property type="entry name" value="Quinoprotein_ADH-like_sf"/>
</dbReference>
<dbReference type="InterPro" id="IPR001810">
    <property type="entry name" value="F-box_dom"/>
</dbReference>
<dbReference type="Gene3D" id="2.130.10.10">
    <property type="entry name" value="YVTN repeat-like/Quinoprotein amine dehydrogenase"/>
    <property type="match status" value="1"/>
</dbReference>
<dbReference type="InterPro" id="IPR015943">
    <property type="entry name" value="WD40/YVTN_repeat-like_dom_sf"/>
</dbReference>
<sequence length="546" mass="62236">MNDLISSLNPFSAKHHALENFNKLNLLSKLTVIFVTTLASIATAFICTSLVFRLLVGRLKPLDASLTSPQNDLAKKIREAAMPILEQNILPFDEATVLHIFSFLDKNSLKNAMQVCRHFRRIGADDTLWKGEKKLDEDKSLYENYLKREEIVSRIRSKTIQPQETKLRKTAGNSYVYESLLISLFNERIRIYDTKSGKETEFSKPVSAIEISKGHLLCGSSSRLEICNLRTGETLKALAIKPLESCPLSWISQQEGLIFAAYHNKIAVWDPEKDTLKWLKGGHTKLIKDVACYQGFVLTYGKDLRQIIWNLENESILNCAPALPCKIYEGKLISLRFSDGVLNSIDFKTLISSAISFFSPRDHFIVGSEDEVDFGFKTYVVQSKLIICSILRITVGDLNDDKLLYFLSLPTDIPPVEKPRFSDFLLSSKKLIAHVKSKNHSRILIWDFETGKTLFTLPVINFLNFKVMEDARVLVCECLDKLVLWDLEKGEYIKEIPIPTRTEIFRRMSKIAPMPEGKIFLESAYDRILLDFNKKENVNSKSCILS</sequence>
<keyword evidence="1" id="KW-1133">Transmembrane helix</keyword>
<dbReference type="SUPFAM" id="SSF50998">
    <property type="entry name" value="Quinoprotein alcohol dehydrogenase-like"/>
    <property type="match status" value="1"/>
</dbReference>
<protein>
    <submittedName>
        <fullName evidence="3">Membrane protein</fullName>
    </submittedName>
</protein>
<reference evidence="3" key="2">
    <citation type="submission" date="2014-09" db="EMBL/GenBank/DDBJ databases">
        <title>Criblamydia sequanensis harbors a mega-plasmid encoding arsenite resistance.</title>
        <authorList>
            <person name="Bertelli C."/>
            <person name="Goesmann A."/>
            <person name="Greub G."/>
        </authorList>
    </citation>
    <scope>NUCLEOTIDE SEQUENCE [LARGE SCALE GENOMIC DNA]</scope>
    <source>
        <strain evidence="3">CRIB-18</strain>
    </source>
</reference>
<dbReference type="InterPro" id="IPR036047">
    <property type="entry name" value="F-box-like_dom_sf"/>
</dbReference>
<evidence type="ECO:0000259" key="2">
    <source>
        <dbReference type="SMART" id="SM00256"/>
    </source>
</evidence>
<dbReference type="Gene3D" id="1.20.1280.50">
    <property type="match status" value="1"/>
</dbReference>
<dbReference type="RefSeq" id="WP_041017400.1">
    <property type="nucleotide sequence ID" value="NZ_CCEJ010000004.1"/>
</dbReference>
<dbReference type="EMBL" id="CCEJ010000004">
    <property type="protein sequence ID" value="CDR33863.1"/>
    <property type="molecule type" value="Genomic_DNA"/>
</dbReference>
<evidence type="ECO:0000313" key="3">
    <source>
        <dbReference type="EMBL" id="CDR33863.1"/>
    </source>
</evidence>
<evidence type="ECO:0000313" key="4">
    <source>
        <dbReference type="Proteomes" id="UP000031552"/>
    </source>
</evidence>
<dbReference type="STRING" id="1437425.CSEC_1037"/>
<comment type="caution">
    <text evidence="3">The sequence shown here is derived from an EMBL/GenBank/DDBJ whole genome shotgun (WGS) entry which is preliminary data.</text>
</comment>
<dbReference type="OrthoDB" id="422888at2"/>
<gene>
    <name evidence="3" type="ORF">CSEC_1037</name>
</gene>
<reference evidence="3" key="1">
    <citation type="submission" date="2013-12" db="EMBL/GenBank/DDBJ databases">
        <authorList>
            <person name="Linke B."/>
        </authorList>
    </citation>
    <scope>NUCLEOTIDE SEQUENCE [LARGE SCALE GENOMIC DNA]</scope>
    <source>
        <strain evidence="3">CRIB-18</strain>
    </source>
</reference>
<dbReference type="SMART" id="SM00256">
    <property type="entry name" value="FBOX"/>
    <property type="match status" value="1"/>
</dbReference>
<dbReference type="eggNOG" id="ENOG502ZQBH">
    <property type="taxonomic scope" value="Bacteria"/>
</dbReference>
<dbReference type="SUPFAM" id="SSF81383">
    <property type="entry name" value="F-box domain"/>
    <property type="match status" value="1"/>
</dbReference>
<organism evidence="3 4">
    <name type="scientific">Candidatus Criblamydia sequanensis CRIB-18</name>
    <dbReference type="NCBI Taxonomy" id="1437425"/>
    <lineage>
        <taxon>Bacteria</taxon>
        <taxon>Pseudomonadati</taxon>
        <taxon>Chlamydiota</taxon>
        <taxon>Chlamydiia</taxon>
        <taxon>Parachlamydiales</taxon>
        <taxon>Candidatus Criblamydiaceae</taxon>
        <taxon>Candidatus Criblamydia</taxon>
    </lineage>
</organism>
<dbReference type="Proteomes" id="UP000031552">
    <property type="component" value="Unassembled WGS sequence"/>
</dbReference>
<dbReference type="AlphaFoldDB" id="A0A090D1X7"/>
<evidence type="ECO:0000256" key="1">
    <source>
        <dbReference type="SAM" id="Phobius"/>
    </source>
</evidence>
<name>A0A090D1X7_9BACT</name>
<keyword evidence="4" id="KW-1185">Reference proteome</keyword>
<accession>A0A090D1X7</accession>